<dbReference type="AlphaFoldDB" id="A0A9P3LCG8"/>
<evidence type="ECO:0000256" key="1">
    <source>
        <dbReference type="SAM" id="MobiDB-lite"/>
    </source>
</evidence>
<sequence length="98" mass="10343">MAVAGAKTARLSRFKRLAMSTAHLGAKVAIRQHKRPQTHASAHARSSPLASQSLPRHTSSSTAGRRTLLGCAHRPPDHATSAVLELAGCSRGGRTPFL</sequence>
<protein>
    <submittedName>
        <fullName evidence="2">Uncharacterized protein</fullName>
    </submittedName>
</protein>
<comment type="caution">
    <text evidence="2">The sequence shown here is derived from an EMBL/GenBank/DDBJ whole genome shotgun (WGS) entry which is preliminary data.</text>
</comment>
<evidence type="ECO:0000313" key="3">
    <source>
        <dbReference type="Proteomes" id="UP000703269"/>
    </source>
</evidence>
<gene>
    <name evidence="2" type="ORF">PsYK624_066290</name>
</gene>
<accession>A0A9P3LCG8</accession>
<feature type="region of interest" description="Disordered" evidence="1">
    <location>
        <begin position="32"/>
        <end position="75"/>
    </location>
</feature>
<dbReference type="EMBL" id="BPQB01000017">
    <property type="protein sequence ID" value="GJE90491.1"/>
    <property type="molecule type" value="Genomic_DNA"/>
</dbReference>
<organism evidence="2 3">
    <name type="scientific">Phanerochaete sordida</name>
    <dbReference type="NCBI Taxonomy" id="48140"/>
    <lineage>
        <taxon>Eukaryota</taxon>
        <taxon>Fungi</taxon>
        <taxon>Dikarya</taxon>
        <taxon>Basidiomycota</taxon>
        <taxon>Agaricomycotina</taxon>
        <taxon>Agaricomycetes</taxon>
        <taxon>Polyporales</taxon>
        <taxon>Phanerochaetaceae</taxon>
        <taxon>Phanerochaete</taxon>
    </lineage>
</organism>
<name>A0A9P3LCG8_9APHY</name>
<keyword evidence="3" id="KW-1185">Reference proteome</keyword>
<evidence type="ECO:0000313" key="2">
    <source>
        <dbReference type="EMBL" id="GJE90491.1"/>
    </source>
</evidence>
<reference evidence="2 3" key="1">
    <citation type="submission" date="2021-08" db="EMBL/GenBank/DDBJ databases">
        <title>Draft Genome Sequence of Phanerochaete sordida strain YK-624.</title>
        <authorList>
            <person name="Mori T."/>
            <person name="Dohra H."/>
            <person name="Suzuki T."/>
            <person name="Kawagishi H."/>
            <person name="Hirai H."/>
        </authorList>
    </citation>
    <scope>NUCLEOTIDE SEQUENCE [LARGE SCALE GENOMIC DNA]</scope>
    <source>
        <strain evidence="2 3">YK-624</strain>
    </source>
</reference>
<dbReference type="Proteomes" id="UP000703269">
    <property type="component" value="Unassembled WGS sequence"/>
</dbReference>
<feature type="compositionally biased region" description="Polar residues" evidence="1">
    <location>
        <begin position="48"/>
        <end position="64"/>
    </location>
</feature>
<proteinExistence type="predicted"/>